<reference evidence="2 3" key="1">
    <citation type="submission" date="2019-07" db="EMBL/GenBank/DDBJ databases">
        <title>Whole genome shotgun sequence of Alkalibacterium kapii NBRC 103247.</title>
        <authorList>
            <person name="Hosoyama A."/>
            <person name="Uohara A."/>
            <person name="Ohji S."/>
            <person name="Ichikawa N."/>
        </authorList>
    </citation>
    <scope>NUCLEOTIDE SEQUENCE [LARGE SCALE GENOMIC DNA]</scope>
    <source>
        <strain evidence="2 3">NBRC 103247</strain>
    </source>
</reference>
<evidence type="ECO:0000259" key="1">
    <source>
        <dbReference type="Pfam" id="PF03372"/>
    </source>
</evidence>
<evidence type="ECO:0000313" key="3">
    <source>
        <dbReference type="Proteomes" id="UP000321662"/>
    </source>
</evidence>
<dbReference type="CDD" id="cd09079">
    <property type="entry name" value="RgfB-like"/>
    <property type="match status" value="1"/>
</dbReference>
<dbReference type="AlphaFoldDB" id="A0A511ATN1"/>
<dbReference type="EMBL" id="BJUY01000006">
    <property type="protein sequence ID" value="GEK91082.1"/>
    <property type="molecule type" value="Genomic_DNA"/>
</dbReference>
<dbReference type="SUPFAM" id="SSF56219">
    <property type="entry name" value="DNase I-like"/>
    <property type="match status" value="1"/>
</dbReference>
<evidence type="ECO:0000313" key="2">
    <source>
        <dbReference type="EMBL" id="GEK91082.1"/>
    </source>
</evidence>
<dbReference type="Pfam" id="PF03372">
    <property type="entry name" value="Exo_endo_phos"/>
    <property type="match status" value="1"/>
</dbReference>
<organism evidence="2 3">
    <name type="scientific">Alkalibacterium kapii</name>
    <dbReference type="NCBI Taxonomy" id="426704"/>
    <lineage>
        <taxon>Bacteria</taxon>
        <taxon>Bacillati</taxon>
        <taxon>Bacillota</taxon>
        <taxon>Bacilli</taxon>
        <taxon>Lactobacillales</taxon>
        <taxon>Carnobacteriaceae</taxon>
        <taxon>Alkalibacterium</taxon>
    </lineage>
</organism>
<dbReference type="RefSeq" id="WP_146923848.1">
    <property type="nucleotide sequence ID" value="NZ_BJUY01000006.1"/>
</dbReference>
<keyword evidence="3" id="KW-1185">Reference proteome</keyword>
<dbReference type="Proteomes" id="UP000321662">
    <property type="component" value="Unassembled WGS sequence"/>
</dbReference>
<dbReference type="GO" id="GO:0003824">
    <property type="term" value="F:catalytic activity"/>
    <property type="evidence" value="ECO:0007669"/>
    <property type="project" value="InterPro"/>
</dbReference>
<proteinExistence type="predicted"/>
<accession>A0A511ATN1</accession>
<dbReference type="InterPro" id="IPR005135">
    <property type="entry name" value="Endo/exonuclease/phosphatase"/>
</dbReference>
<name>A0A511ATN1_9LACT</name>
<comment type="caution">
    <text evidence="2">The sequence shown here is derived from an EMBL/GenBank/DDBJ whole genome shotgun (WGS) entry which is preliminary data.</text>
</comment>
<dbReference type="OrthoDB" id="9812537at2"/>
<feature type="domain" description="Endonuclease/exonuclease/phosphatase" evidence="1">
    <location>
        <begin position="20"/>
        <end position="271"/>
    </location>
</feature>
<dbReference type="Gene3D" id="3.60.10.10">
    <property type="entry name" value="Endonuclease/exonuclease/phosphatase"/>
    <property type="match status" value="1"/>
</dbReference>
<protein>
    <recommendedName>
        <fullName evidence="1">Endonuclease/exonuclease/phosphatase domain-containing protein</fullName>
    </recommendedName>
</protein>
<gene>
    <name evidence="2" type="primary">rgfB</name>
    <name evidence="2" type="ORF">AKA01nite_07040</name>
</gene>
<dbReference type="InterPro" id="IPR036691">
    <property type="entry name" value="Endo/exonu/phosph_ase_sf"/>
</dbReference>
<sequence length="282" mass="32326">MNVLTLNTHAWMEDEPFDKIEKIIDRIAAESYVFIALQEINQSIDAETVENQAFIKPVGDDPGVSIKADNFALLIVEGLKERGLNYYWSWTANHVGYDTYDEGVGILSKAPFTAESLLVSDCQDYSHHYTRRVLKATAELDGDSWSVLSCHYSWWKDEEGRELFRKEWNRTKKLLKDEKQTSLLVMGDFNNEASIDREGYDHICVTTPFLSDAYTQAQEKIGEATVVSAIDGWDQHPNEKRIDYIFTDNRKKVDRYRVVFDGHNGPVVSDHFGIEAVITEVE</sequence>